<gene>
    <name evidence="1" type="ORF">PYH69_03895</name>
</gene>
<dbReference type="Proteomes" id="UP001223261">
    <property type="component" value="Chromosome"/>
</dbReference>
<evidence type="ECO:0000313" key="2">
    <source>
        <dbReference type="Proteomes" id="UP001223261"/>
    </source>
</evidence>
<dbReference type="RefSeq" id="WP_282862734.1">
    <property type="nucleotide sequence ID" value="NZ_CP118848.1"/>
</dbReference>
<organism evidence="1 2">
    <name type="scientific">Mammaliicoccus lentus</name>
    <name type="common">Staphylococcus lentus</name>
    <dbReference type="NCBI Taxonomy" id="42858"/>
    <lineage>
        <taxon>Bacteria</taxon>
        <taxon>Bacillati</taxon>
        <taxon>Bacillota</taxon>
        <taxon>Bacilli</taxon>
        <taxon>Bacillales</taxon>
        <taxon>Staphylococcaceae</taxon>
        <taxon>Mammaliicoccus</taxon>
    </lineage>
</organism>
<reference evidence="1" key="1">
    <citation type="journal article" date="2023" name="Antibiotics">
        <title>Prevalence and Molecular Characterization of Methicillin-Resistant Staphylococci (MRS) and Mammaliicocci (MRM) in Dromedary Camels from Algeria: First Detection of SCCmec-mecC Hybrid in Methicillin-Resistant Mammaliicoccus lentus.</title>
        <authorList>
            <person name="Belhout C."/>
            <person name="Boyen F."/>
            <person name="Vereecke N."/>
            <person name="Theuns S."/>
            <person name="Taibi N."/>
            <person name="Stegger M."/>
            <person name="de la Fe-Rodriguez P.Y."/>
            <person name="Bouayad L."/>
            <person name="Elgroud R."/>
            <person name="Butaye P."/>
        </authorList>
    </citation>
    <scope>NUCLEOTIDE SEQUENCE</scope>
    <source>
        <strain evidence="1">7048</strain>
    </source>
</reference>
<sequence length="155" mass="18264">MKECFISNNMLFTKYNPYYYQKMINEIEDEINDMYTLTMPITYVDETIGQLRIGSYRIEDLTISIIERKERLERLKIEAYKHCKDLQMALNKVPIKYQYMLINAQITGDKSSMNKSQFNAIRNALWEVVCMKNGELVSCNLNYNRSTKLGLAQTV</sequence>
<proteinExistence type="predicted"/>
<protein>
    <submittedName>
        <fullName evidence="1">Uncharacterized protein</fullName>
    </submittedName>
</protein>
<dbReference type="AlphaFoldDB" id="A0AAX3W6K1"/>
<evidence type="ECO:0000313" key="1">
    <source>
        <dbReference type="EMBL" id="WHI60782.1"/>
    </source>
</evidence>
<dbReference type="EMBL" id="CP118848">
    <property type="protein sequence ID" value="WHI60782.1"/>
    <property type="molecule type" value="Genomic_DNA"/>
</dbReference>
<accession>A0AAX3W6K1</accession>
<name>A0AAX3W6K1_MAMLE</name>